<evidence type="ECO:0000313" key="3">
    <source>
        <dbReference type="Proteomes" id="UP000077143"/>
    </source>
</evidence>
<dbReference type="STRING" id="1682113.A7U43_20810"/>
<evidence type="ECO:0000313" key="2">
    <source>
        <dbReference type="EMBL" id="ANE83112.1"/>
    </source>
</evidence>
<proteinExistence type="predicted"/>
<dbReference type="PANTHER" id="PTHR41252:SF1">
    <property type="entry name" value="BLR2505 PROTEIN"/>
    <property type="match status" value="1"/>
</dbReference>
<sequence length="162" mass="17470">MIGVLAATAMLGCSSNADVSGRDGQQQRNADLVRDAFARGVGDEDSFYAILADDVQWTVARATEPATYTSRAEFLRAGAGPIVTRLTGPIQAEVRELITEGDVVVARWRGTATALDGLPYVNDYAWVMTMRDERVVRVTAYLDLVALGDLLNRVAPAPDARP</sequence>
<dbReference type="Pfam" id="PF12680">
    <property type="entry name" value="SnoaL_2"/>
    <property type="match status" value="1"/>
</dbReference>
<organism evidence="2 3">
    <name type="scientific">Mycobacterium adipatum</name>
    <dbReference type="NCBI Taxonomy" id="1682113"/>
    <lineage>
        <taxon>Bacteria</taxon>
        <taxon>Bacillati</taxon>
        <taxon>Actinomycetota</taxon>
        <taxon>Actinomycetes</taxon>
        <taxon>Mycobacteriales</taxon>
        <taxon>Mycobacteriaceae</taxon>
        <taxon>Mycobacterium</taxon>
    </lineage>
</organism>
<gene>
    <name evidence="2" type="ORF">A7U43_20810</name>
</gene>
<reference evidence="2 3" key="1">
    <citation type="submission" date="2016-05" db="EMBL/GenBank/DDBJ databases">
        <title>Complete genome sequence of a phthalic acid esters degrading Mycobacterium sp. YC-RL4.</title>
        <authorList>
            <person name="Ren L."/>
            <person name="Fan S."/>
            <person name="Ruth N."/>
            <person name="Jia Y."/>
            <person name="Wang J."/>
            <person name="Qiao C."/>
        </authorList>
    </citation>
    <scope>NUCLEOTIDE SEQUENCE [LARGE SCALE GENOMIC DNA]</scope>
    <source>
        <strain evidence="2 3">YC-RL4</strain>
    </source>
</reference>
<feature type="domain" description="SnoaL-like" evidence="1">
    <location>
        <begin position="36"/>
        <end position="138"/>
    </location>
</feature>
<evidence type="ECO:0000259" key="1">
    <source>
        <dbReference type="Pfam" id="PF12680"/>
    </source>
</evidence>
<dbReference type="PANTHER" id="PTHR41252">
    <property type="entry name" value="BLR2505 PROTEIN"/>
    <property type="match status" value="1"/>
</dbReference>
<dbReference type="InterPro" id="IPR037401">
    <property type="entry name" value="SnoaL-like"/>
</dbReference>
<dbReference type="EMBL" id="CP015596">
    <property type="protein sequence ID" value="ANE83112.1"/>
    <property type="molecule type" value="Genomic_DNA"/>
</dbReference>
<name>A0A172UVJ8_9MYCO</name>
<dbReference type="SUPFAM" id="SSF54427">
    <property type="entry name" value="NTF2-like"/>
    <property type="match status" value="1"/>
</dbReference>
<dbReference type="Gene3D" id="3.10.450.50">
    <property type="match status" value="1"/>
</dbReference>
<dbReference type="Proteomes" id="UP000077143">
    <property type="component" value="Chromosome"/>
</dbReference>
<accession>A0A172UVJ8</accession>
<dbReference type="AlphaFoldDB" id="A0A172UVJ8"/>
<keyword evidence="3" id="KW-1185">Reference proteome</keyword>
<dbReference type="InterPro" id="IPR032710">
    <property type="entry name" value="NTF2-like_dom_sf"/>
</dbReference>
<protein>
    <recommendedName>
        <fullName evidence="1">SnoaL-like domain-containing protein</fullName>
    </recommendedName>
</protein>
<dbReference type="KEGG" id="madi:A7U43_20810"/>